<protein>
    <recommendedName>
        <fullName evidence="1">DUF4240 domain-containing protein</fullName>
    </recommendedName>
</protein>
<dbReference type="Proteomes" id="UP000198415">
    <property type="component" value="Unassembled WGS sequence"/>
</dbReference>
<dbReference type="InterPro" id="IPR025334">
    <property type="entry name" value="DUF4240"/>
</dbReference>
<dbReference type="EMBL" id="FZNR01000048">
    <property type="protein sequence ID" value="SNT16583.1"/>
    <property type="molecule type" value="Genomic_DNA"/>
</dbReference>
<evidence type="ECO:0000259" key="1">
    <source>
        <dbReference type="Pfam" id="PF14024"/>
    </source>
</evidence>
<dbReference type="OrthoDB" id="6200718at2"/>
<proteinExistence type="predicted"/>
<feature type="domain" description="DUF4240" evidence="1">
    <location>
        <begin position="1"/>
        <end position="132"/>
    </location>
</feature>
<dbReference type="AlphaFoldDB" id="A0A239KG15"/>
<name>A0A239KG15_9ACTN</name>
<reference evidence="2 3" key="1">
    <citation type="submission" date="2017-06" db="EMBL/GenBank/DDBJ databases">
        <authorList>
            <person name="Kim H.J."/>
            <person name="Triplett B.A."/>
        </authorList>
    </citation>
    <scope>NUCLEOTIDE SEQUENCE [LARGE SCALE GENOMIC DNA]</scope>
    <source>
        <strain evidence="2 3">DSM 43151</strain>
    </source>
</reference>
<sequence>MTVDHFWALVEQGRARAHDPSDAEEVAERTRQALTSLAAAGVAELNQPLHDLMAASYRVDLWGAAYQLNGGCSDDGFEYFRGWLLTQGREVFERVVADPDALAGLPAVREAAEEALDLECEDMFGVVADAYHALTGTYDLPATEGRYPELGQFWDFDDDDEFRRRLPRLAGLLGE</sequence>
<dbReference type="Pfam" id="PF14024">
    <property type="entry name" value="DUF4240"/>
    <property type="match status" value="1"/>
</dbReference>
<keyword evidence="3" id="KW-1185">Reference proteome</keyword>
<organism evidence="2 3">
    <name type="scientific">Actinoplanes regularis</name>
    <dbReference type="NCBI Taxonomy" id="52697"/>
    <lineage>
        <taxon>Bacteria</taxon>
        <taxon>Bacillati</taxon>
        <taxon>Actinomycetota</taxon>
        <taxon>Actinomycetes</taxon>
        <taxon>Micromonosporales</taxon>
        <taxon>Micromonosporaceae</taxon>
        <taxon>Actinoplanes</taxon>
    </lineage>
</organism>
<evidence type="ECO:0000313" key="3">
    <source>
        <dbReference type="Proteomes" id="UP000198415"/>
    </source>
</evidence>
<dbReference type="RefSeq" id="WP_089299326.1">
    <property type="nucleotide sequence ID" value="NZ_BOMU01000099.1"/>
</dbReference>
<accession>A0A239KG15</accession>
<evidence type="ECO:0000313" key="2">
    <source>
        <dbReference type="EMBL" id="SNT16583.1"/>
    </source>
</evidence>
<gene>
    <name evidence="2" type="ORF">SAMN06264365_14819</name>
</gene>